<dbReference type="HOGENOM" id="CLU_113596_0_0_2"/>
<protein>
    <submittedName>
        <fullName evidence="2">Putative membrane protein</fullName>
    </submittedName>
</protein>
<feature type="transmembrane region" description="Helical" evidence="1">
    <location>
        <begin position="25"/>
        <end position="45"/>
    </location>
</feature>
<keyword evidence="1" id="KW-0812">Transmembrane</keyword>
<dbReference type="eggNOG" id="arCOG04349">
    <property type="taxonomic scope" value="Archaea"/>
</dbReference>
<evidence type="ECO:0000313" key="2">
    <source>
        <dbReference type="EMBL" id="EHP70179.1"/>
    </source>
</evidence>
<organism evidence="2 3">
    <name type="scientific">Metallosphaera yellowstonensis MK1</name>
    <dbReference type="NCBI Taxonomy" id="671065"/>
    <lineage>
        <taxon>Archaea</taxon>
        <taxon>Thermoproteota</taxon>
        <taxon>Thermoprotei</taxon>
        <taxon>Sulfolobales</taxon>
        <taxon>Sulfolobaceae</taxon>
        <taxon>Metallosphaera</taxon>
    </lineage>
</organism>
<dbReference type="Pfam" id="PF06168">
    <property type="entry name" value="DUF981"/>
    <property type="match status" value="1"/>
</dbReference>
<dbReference type="AlphaFoldDB" id="H2C1Q8"/>
<dbReference type="EMBL" id="JH597761">
    <property type="protein sequence ID" value="EHP70179.1"/>
    <property type="molecule type" value="Genomic_DNA"/>
</dbReference>
<accession>H2C1Q8</accession>
<feature type="transmembrane region" description="Helical" evidence="1">
    <location>
        <begin position="118"/>
        <end position="139"/>
    </location>
</feature>
<name>H2C1Q8_9CREN</name>
<feature type="transmembrane region" description="Helical" evidence="1">
    <location>
        <begin position="175"/>
        <end position="195"/>
    </location>
</feature>
<keyword evidence="1" id="KW-1133">Transmembrane helix</keyword>
<proteinExistence type="predicted"/>
<keyword evidence="3" id="KW-1185">Reference proteome</keyword>
<dbReference type="InterPro" id="IPR009324">
    <property type="entry name" value="DUF981"/>
</dbReference>
<keyword evidence="1" id="KW-0472">Membrane</keyword>
<evidence type="ECO:0000256" key="1">
    <source>
        <dbReference type="SAM" id="Phobius"/>
    </source>
</evidence>
<evidence type="ECO:0000313" key="3">
    <source>
        <dbReference type="Proteomes" id="UP000003980"/>
    </source>
</evidence>
<sequence length="243" mass="26408">MLFITMIFDGILVLKMVLFIDQLDIWLMTLGVTMFVSAFTVYVNTVRTVKADLAKVSPVRTMMAPTGGNAPDVQAEMQEKVNEINRMLSPFYIFIGVYALVSGLWASFTWPLPGPYNIVFSDAWPIFGLASLMVGLASYARMDLKYVTIPLALLGIIVAVYGADIGSFGLTLEPAAAVALYLSIAIALWFSPIAFNFRGSVGRVAGMLSLIFLVTAGILAFYIGGAAAFEHTAGWAKWVPFYG</sequence>
<feature type="transmembrane region" description="Helical" evidence="1">
    <location>
        <begin position="91"/>
        <end position="112"/>
    </location>
</feature>
<feature type="transmembrane region" description="Helical" evidence="1">
    <location>
        <begin position="207"/>
        <end position="229"/>
    </location>
</feature>
<reference evidence="2 3" key="1">
    <citation type="submission" date="2012-01" db="EMBL/GenBank/DDBJ databases">
        <title>Improved High-Quality Draft sequence of Metallosphaera yellowstonensis MK1.</title>
        <authorList>
            <consortium name="US DOE Joint Genome Institute"/>
            <person name="Lucas S."/>
            <person name="Han J."/>
            <person name="Cheng J.-F."/>
            <person name="Goodwin L."/>
            <person name="Pitluck S."/>
            <person name="Peters L."/>
            <person name="Teshima H."/>
            <person name="Detter J.C."/>
            <person name="Han C."/>
            <person name="Tapia R."/>
            <person name="Land M."/>
            <person name="Hauser L."/>
            <person name="Kyrpides N."/>
            <person name="Kozubal M."/>
            <person name="Macur R.E."/>
            <person name="Jay Z."/>
            <person name="Inskeep W."/>
            <person name="Woyke T."/>
        </authorList>
    </citation>
    <scope>NUCLEOTIDE SEQUENCE [LARGE SCALE GENOMIC DNA]</scope>
    <source>
        <strain evidence="2 3">MK1</strain>
    </source>
</reference>
<feature type="transmembrane region" description="Helical" evidence="1">
    <location>
        <begin position="146"/>
        <end position="163"/>
    </location>
</feature>
<gene>
    <name evidence="2" type="ORF">MetMK1DRAFT_00006810</name>
</gene>
<dbReference type="Proteomes" id="UP000003980">
    <property type="component" value="Unassembled WGS sequence"/>
</dbReference>